<dbReference type="GO" id="GO:0016301">
    <property type="term" value="F:kinase activity"/>
    <property type="evidence" value="ECO:0007669"/>
    <property type="project" value="UniProtKB-UniRule"/>
</dbReference>
<proteinExistence type="inferred from homology"/>
<accession>A0A516Q640</accession>
<dbReference type="InterPro" id="IPR016477">
    <property type="entry name" value="Fructo-/Ketosamine-3-kinase"/>
</dbReference>
<organism evidence="2 3">
    <name type="scientific">Microlunatus elymi</name>
    <dbReference type="NCBI Taxonomy" id="2596828"/>
    <lineage>
        <taxon>Bacteria</taxon>
        <taxon>Bacillati</taxon>
        <taxon>Actinomycetota</taxon>
        <taxon>Actinomycetes</taxon>
        <taxon>Propionibacteriales</taxon>
        <taxon>Propionibacteriaceae</taxon>
        <taxon>Microlunatus</taxon>
    </lineage>
</organism>
<keyword evidence="1 2" id="KW-0418">Kinase</keyword>
<keyword evidence="1" id="KW-0808">Transferase</keyword>
<dbReference type="PIRSF" id="PIRSF006221">
    <property type="entry name" value="Ketosamine-3-kinase"/>
    <property type="match status" value="1"/>
</dbReference>
<gene>
    <name evidence="2" type="ORF">FOE78_17560</name>
</gene>
<dbReference type="Proteomes" id="UP000319263">
    <property type="component" value="Chromosome"/>
</dbReference>
<dbReference type="PANTHER" id="PTHR12149">
    <property type="entry name" value="FRUCTOSAMINE 3 KINASE-RELATED PROTEIN"/>
    <property type="match status" value="1"/>
</dbReference>
<evidence type="ECO:0000313" key="3">
    <source>
        <dbReference type="Proteomes" id="UP000319263"/>
    </source>
</evidence>
<sequence>MEAAVSADLGRSWRVGSWTDLADRASHPALVLRDDGFAVFAKHAAGADGAAQLGVELDGLRLIGDRSGVDVPAPVAGGRVELPDGSAVMLVQALDERADRHPADWRAIGRALARIHRVTGETFGSTEDGYFGPLSQDNRPVDSDEWTEFYAVRRVLPWLRTARDADAIDAATVARMETLVGRLPELAGPRTSPRLLHGDAQHHNFVSTAKGAVVIDPSPYFGHPELDLALLDYFSPVPPQTWAGYQEIAPIDPGFAERRELWRIFAYLAVLTVDGDNDFGRRFRGRLTAALDHYLG</sequence>
<protein>
    <submittedName>
        <fullName evidence="2">Fructosamine kinase family protein</fullName>
    </submittedName>
</protein>
<dbReference type="OrthoDB" id="5291879at2"/>
<reference evidence="2 3" key="1">
    <citation type="submission" date="2019-07" db="EMBL/GenBank/DDBJ databases">
        <title>Microlunatus dokdonensis sp. nov. isolated from the rhizospheric soil of the wild plant Elymus tsukushiensis.</title>
        <authorList>
            <person name="Ghim S.-Y."/>
            <person name="Hwang Y.-J."/>
            <person name="Son J.-S."/>
            <person name="Shin J.-H."/>
        </authorList>
    </citation>
    <scope>NUCLEOTIDE SEQUENCE [LARGE SCALE GENOMIC DNA]</scope>
    <source>
        <strain evidence="2 3">KUDC0627</strain>
    </source>
</reference>
<dbReference type="AlphaFoldDB" id="A0A516Q640"/>
<dbReference type="Pfam" id="PF03881">
    <property type="entry name" value="Fructosamin_kin"/>
    <property type="match status" value="1"/>
</dbReference>
<dbReference type="Gene3D" id="3.90.1200.10">
    <property type="match status" value="1"/>
</dbReference>
<dbReference type="PANTHER" id="PTHR12149:SF8">
    <property type="entry name" value="PROTEIN-RIBULOSAMINE 3-KINASE"/>
    <property type="match status" value="1"/>
</dbReference>
<dbReference type="InterPro" id="IPR011009">
    <property type="entry name" value="Kinase-like_dom_sf"/>
</dbReference>
<dbReference type="EMBL" id="CP041692">
    <property type="protein sequence ID" value="QDP98898.1"/>
    <property type="molecule type" value="Genomic_DNA"/>
</dbReference>
<evidence type="ECO:0000256" key="1">
    <source>
        <dbReference type="PIRNR" id="PIRNR006221"/>
    </source>
</evidence>
<dbReference type="SUPFAM" id="SSF56112">
    <property type="entry name" value="Protein kinase-like (PK-like)"/>
    <property type="match status" value="1"/>
</dbReference>
<dbReference type="KEGG" id="mik:FOE78_17560"/>
<comment type="similarity">
    <text evidence="1">Belongs to the fructosamine kinase family.</text>
</comment>
<keyword evidence="3" id="KW-1185">Reference proteome</keyword>
<name>A0A516Q640_9ACTN</name>
<evidence type="ECO:0000313" key="2">
    <source>
        <dbReference type="EMBL" id="QDP98898.1"/>
    </source>
</evidence>